<name>A0A7D5YDU1_9ACTN</name>
<dbReference type="Gene3D" id="2.60.40.290">
    <property type="match status" value="1"/>
</dbReference>
<keyword evidence="2" id="KW-0732">Signal</keyword>
<dbReference type="AlphaFoldDB" id="A0A7D5YDU1"/>
<dbReference type="GO" id="GO:0004553">
    <property type="term" value="F:hydrolase activity, hydrolyzing O-glycosyl compounds"/>
    <property type="evidence" value="ECO:0007669"/>
    <property type="project" value="InterPro"/>
</dbReference>
<accession>A0A7D5YDU1</accession>
<dbReference type="InterPro" id="IPR008965">
    <property type="entry name" value="CBM2/CBM3_carb-bd_dom_sf"/>
</dbReference>
<dbReference type="GO" id="GO:0005975">
    <property type="term" value="P:carbohydrate metabolic process"/>
    <property type="evidence" value="ECO:0007669"/>
    <property type="project" value="InterPro"/>
</dbReference>
<proteinExistence type="predicted"/>
<dbReference type="EMBL" id="CP058905">
    <property type="protein sequence ID" value="QLJ97555.1"/>
    <property type="molecule type" value="Genomic_DNA"/>
</dbReference>
<sequence length="248" mass="25931">MLRMPGVVLAAATLTLAFWAGTAGAAGAPSAQLTPTPPIPTPTFACPPALPIWGQVSETTATSLTITYSMLLSPPCGYNPPMQVVLFTSREDAEKWQNPAAQALTGPERNGKVTIGGLTPSTDYWFRFSEPDGKRDPYVIGGPARTADQSSCSATATIDNRYTGGFVATVTVRATGSQPVQGWHVSWRWPGDERIQTAWNGVVQTTGADVVVGNAPYNGTLAPGASTTFGMMVRTSGTAAVPPLTCGR</sequence>
<feature type="chain" id="PRO_5028469433" evidence="2">
    <location>
        <begin position="26"/>
        <end position="248"/>
    </location>
</feature>
<dbReference type="CDD" id="cd00063">
    <property type="entry name" value="FN3"/>
    <property type="match status" value="1"/>
</dbReference>
<dbReference type="GO" id="GO:0030247">
    <property type="term" value="F:polysaccharide binding"/>
    <property type="evidence" value="ECO:0007669"/>
    <property type="project" value="UniProtKB-UniRule"/>
</dbReference>
<dbReference type="PROSITE" id="PS51173">
    <property type="entry name" value="CBM2"/>
    <property type="match status" value="1"/>
</dbReference>
<evidence type="ECO:0000259" key="3">
    <source>
        <dbReference type="PROSITE" id="PS51173"/>
    </source>
</evidence>
<dbReference type="InterPro" id="IPR003961">
    <property type="entry name" value="FN3_dom"/>
</dbReference>
<evidence type="ECO:0000256" key="2">
    <source>
        <dbReference type="SAM" id="SignalP"/>
    </source>
</evidence>
<evidence type="ECO:0000256" key="1">
    <source>
        <dbReference type="ARBA" id="ARBA00023277"/>
    </source>
</evidence>
<protein>
    <submittedName>
        <fullName evidence="4">Cellulose binding domain-containing protein</fullName>
    </submittedName>
</protein>
<feature type="domain" description="CBM2" evidence="3">
    <location>
        <begin position="145"/>
        <end position="248"/>
    </location>
</feature>
<dbReference type="SMART" id="SM00637">
    <property type="entry name" value="CBD_II"/>
    <property type="match status" value="1"/>
</dbReference>
<dbReference type="SUPFAM" id="SSF49384">
    <property type="entry name" value="Carbohydrate-binding domain"/>
    <property type="match status" value="1"/>
</dbReference>
<dbReference type="InterPro" id="IPR012291">
    <property type="entry name" value="CBM2_carb-bd_dom_sf"/>
</dbReference>
<organism evidence="4">
    <name type="scientific">Micromonospora carbonacea</name>
    <dbReference type="NCBI Taxonomy" id="47853"/>
    <lineage>
        <taxon>Bacteria</taxon>
        <taxon>Bacillati</taxon>
        <taxon>Actinomycetota</taxon>
        <taxon>Actinomycetes</taxon>
        <taxon>Micromonosporales</taxon>
        <taxon>Micromonosporaceae</taxon>
        <taxon>Micromonospora</taxon>
    </lineage>
</organism>
<dbReference type="Pfam" id="PF00553">
    <property type="entry name" value="CBM_2"/>
    <property type="match status" value="1"/>
</dbReference>
<evidence type="ECO:0000313" key="4">
    <source>
        <dbReference type="EMBL" id="QLJ97555.1"/>
    </source>
</evidence>
<dbReference type="InterPro" id="IPR001919">
    <property type="entry name" value="CBD2"/>
</dbReference>
<gene>
    <name evidence="4" type="ORF">HZU44_22580</name>
</gene>
<feature type="signal peptide" evidence="2">
    <location>
        <begin position="1"/>
        <end position="25"/>
    </location>
</feature>
<keyword evidence="1" id="KW-0119">Carbohydrate metabolism</keyword>
<reference evidence="4" key="1">
    <citation type="submission" date="2020-08" db="EMBL/GenBank/DDBJ databases">
        <title>A bifunctional nitrone conjugated secondary metabolite targeting the ribosome.</title>
        <authorList>
            <person name="Limbrick E.M."/>
            <person name="Graf M."/>
            <person name="Derewacz D.K."/>
            <person name="Nguyen F."/>
            <person name="Spraggins J.M."/>
            <person name="Wieland M."/>
            <person name="Ynigez-Gutierrez A.E."/>
            <person name="Reisman B.J."/>
            <person name="Zinshteyn B."/>
            <person name="McCulloch K."/>
            <person name="Iverson T.M."/>
            <person name="Green R."/>
            <person name="Wilson D.N."/>
            <person name="Bachmann B.O."/>
        </authorList>
    </citation>
    <scope>NUCLEOTIDE SEQUENCE</scope>
    <source>
        <strain evidence="4">Africana</strain>
    </source>
</reference>